<protein>
    <submittedName>
        <fullName evidence="1">Uncharacterized protein</fullName>
    </submittedName>
</protein>
<sequence length="178" mass="19418">MSAAARTGRCLYSADRAYVDAAGVGHEVLHLYATGHTTTGTPMDEWDWPEGLDLWHLVFDFDEHGRAIGDPAPFDQQWTGPPTPVITLRDGQPPPAAGVMREGELHVGCESRCTAPGAEFRDALTEFRAERHRHHTALAQIQEAQAHRSAVLARIDQVEAAIGDLLADYLRGDLGEDG</sequence>
<dbReference type="RefSeq" id="WP_048581670.1">
    <property type="nucleotide sequence ID" value="NZ_LFNT01000014.1"/>
</dbReference>
<dbReference type="AlphaFoldDB" id="A0A0J7ZDN6"/>
<organism evidence="1 2">
    <name type="scientific">Streptomyces viridochromogenes</name>
    <dbReference type="NCBI Taxonomy" id="1938"/>
    <lineage>
        <taxon>Bacteria</taxon>
        <taxon>Bacillati</taxon>
        <taxon>Actinomycetota</taxon>
        <taxon>Actinomycetes</taxon>
        <taxon>Kitasatosporales</taxon>
        <taxon>Streptomycetaceae</taxon>
        <taxon>Streptomyces</taxon>
    </lineage>
</organism>
<reference evidence="1 2" key="1">
    <citation type="submission" date="2015-06" db="EMBL/GenBank/DDBJ databases">
        <authorList>
            <person name="Ju K.-S."/>
            <person name="Doroghazi J.R."/>
            <person name="Metcalf W.W."/>
        </authorList>
    </citation>
    <scope>NUCLEOTIDE SEQUENCE [LARGE SCALE GENOMIC DNA]</scope>
    <source>
        <strain evidence="1 2">NRRL 3414</strain>
    </source>
</reference>
<accession>A0A0J7ZDN6</accession>
<dbReference type="Proteomes" id="UP000037432">
    <property type="component" value="Unassembled WGS sequence"/>
</dbReference>
<evidence type="ECO:0000313" key="2">
    <source>
        <dbReference type="Proteomes" id="UP000037432"/>
    </source>
</evidence>
<dbReference type="EMBL" id="LFNT01000014">
    <property type="protein sequence ID" value="KMS74196.1"/>
    <property type="molecule type" value="Genomic_DNA"/>
</dbReference>
<dbReference type="PATRIC" id="fig|1938.3.peg.8547"/>
<gene>
    <name evidence="1" type="ORF">ACM01_14845</name>
</gene>
<comment type="caution">
    <text evidence="1">The sequence shown here is derived from an EMBL/GenBank/DDBJ whole genome shotgun (WGS) entry which is preliminary data.</text>
</comment>
<proteinExistence type="predicted"/>
<name>A0A0J7ZDN6_STRVR</name>
<evidence type="ECO:0000313" key="1">
    <source>
        <dbReference type="EMBL" id="KMS74196.1"/>
    </source>
</evidence>